<keyword evidence="10" id="KW-0921">Nickel transport</keyword>
<feature type="transmembrane region" description="Helical" evidence="13">
    <location>
        <begin position="94"/>
        <end position="117"/>
    </location>
</feature>
<evidence type="ECO:0000313" key="14">
    <source>
        <dbReference type="EMBL" id="SEI80522.1"/>
    </source>
</evidence>
<feature type="transmembrane region" description="Helical" evidence="13">
    <location>
        <begin position="222"/>
        <end position="245"/>
    </location>
</feature>
<dbReference type="PANTHER" id="PTHR40659">
    <property type="entry name" value="NICKEL/COBALT EFFLUX SYSTEM RCNA"/>
    <property type="match status" value="1"/>
</dbReference>
<keyword evidence="12" id="KW-0170">Cobalt</keyword>
<comment type="similarity">
    <text evidence="13">Belongs to the NiCoT transporter (TC 2.A.52) family.</text>
</comment>
<dbReference type="Proteomes" id="UP000182932">
    <property type="component" value="Unassembled WGS sequence"/>
</dbReference>
<dbReference type="AlphaFoldDB" id="A0A975ZLX4"/>
<evidence type="ECO:0000256" key="12">
    <source>
        <dbReference type="ARBA" id="ARBA00023285"/>
    </source>
</evidence>
<keyword evidence="7 13" id="KW-0812">Transmembrane</keyword>
<evidence type="ECO:0000256" key="13">
    <source>
        <dbReference type="RuleBase" id="RU362101"/>
    </source>
</evidence>
<feature type="transmembrane region" description="Helical" evidence="13">
    <location>
        <begin position="195"/>
        <end position="216"/>
    </location>
</feature>
<keyword evidence="15" id="KW-1185">Reference proteome</keyword>
<keyword evidence="4 13" id="KW-0813">Transport</keyword>
<evidence type="ECO:0000256" key="5">
    <source>
        <dbReference type="ARBA" id="ARBA00022475"/>
    </source>
</evidence>
<feature type="transmembrane region" description="Helical" evidence="13">
    <location>
        <begin position="56"/>
        <end position="74"/>
    </location>
</feature>
<evidence type="ECO:0000256" key="10">
    <source>
        <dbReference type="ARBA" id="ARBA00023112"/>
    </source>
</evidence>
<reference evidence="14 15" key="1">
    <citation type="submission" date="2016-10" db="EMBL/GenBank/DDBJ databases">
        <authorList>
            <person name="Varghese N."/>
            <person name="Submissions S."/>
        </authorList>
    </citation>
    <scope>NUCLEOTIDE SEQUENCE [LARGE SCALE GENOMIC DNA]</scope>
    <source>
        <strain evidence="14 15">FF3</strain>
    </source>
</reference>
<dbReference type="RefSeq" id="WP_074834979.1">
    <property type="nucleotide sequence ID" value="NZ_CATMKJ010000001.1"/>
</dbReference>
<dbReference type="PANTHER" id="PTHR40659:SF1">
    <property type="entry name" value="NICKEL_COBALT EFFLUX SYSTEM RCNA"/>
    <property type="match status" value="1"/>
</dbReference>
<comment type="function">
    <text evidence="1">Efflux system for nickel and cobalt.</text>
</comment>
<evidence type="ECO:0000256" key="6">
    <source>
        <dbReference type="ARBA" id="ARBA00022596"/>
    </source>
</evidence>
<proteinExistence type="inferred from homology"/>
<dbReference type="InterPro" id="IPR011541">
    <property type="entry name" value="Ni/Co_transpt_high_affinity"/>
</dbReference>
<keyword evidence="3" id="KW-0171">Cobalt transport</keyword>
<dbReference type="GeneID" id="80816960"/>
<dbReference type="GO" id="GO:0010045">
    <property type="term" value="P:response to nickel cation"/>
    <property type="evidence" value="ECO:0007669"/>
    <property type="project" value="TreeGrafter"/>
</dbReference>
<evidence type="ECO:0000256" key="11">
    <source>
        <dbReference type="ARBA" id="ARBA00023136"/>
    </source>
</evidence>
<dbReference type="Pfam" id="PF03824">
    <property type="entry name" value="NicO"/>
    <property type="match status" value="1"/>
</dbReference>
<evidence type="ECO:0000256" key="4">
    <source>
        <dbReference type="ARBA" id="ARBA00022448"/>
    </source>
</evidence>
<feature type="transmembrane region" description="Helical" evidence="13">
    <location>
        <begin position="137"/>
        <end position="155"/>
    </location>
</feature>
<comment type="caution">
    <text evidence="14">The sequence shown here is derived from an EMBL/GenBank/DDBJ whole genome shotgun (WGS) entry which is preliminary data.</text>
</comment>
<dbReference type="InterPro" id="IPR051224">
    <property type="entry name" value="NiCoT_RcnA"/>
</dbReference>
<evidence type="ECO:0000256" key="8">
    <source>
        <dbReference type="ARBA" id="ARBA00022989"/>
    </source>
</evidence>
<keyword evidence="5" id="KW-1003">Cell membrane</keyword>
<dbReference type="GO" id="GO:0046583">
    <property type="term" value="F:monoatomic cation efflux transmembrane transporter activity"/>
    <property type="evidence" value="ECO:0007669"/>
    <property type="project" value="TreeGrafter"/>
</dbReference>
<dbReference type="GO" id="GO:0015099">
    <property type="term" value="F:nickel cation transmembrane transporter activity"/>
    <property type="evidence" value="ECO:0007669"/>
    <property type="project" value="UniProtKB-UniRule"/>
</dbReference>
<organism evidence="14 15">
    <name type="scientific">Marinovum algicola</name>
    <dbReference type="NCBI Taxonomy" id="42444"/>
    <lineage>
        <taxon>Bacteria</taxon>
        <taxon>Pseudomonadati</taxon>
        <taxon>Pseudomonadota</taxon>
        <taxon>Alphaproteobacteria</taxon>
        <taxon>Rhodobacterales</taxon>
        <taxon>Roseobacteraceae</taxon>
        <taxon>Marinovum</taxon>
    </lineage>
</organism>
<evidence type="ECO:0000256" key="9">
    <source>
        <dbReference type="ARBA" id="ARBA00023065"/>
    </source>
</evidence>
<evidence type="ECO:0000313" key="15">
    <source>
        <dbReference type="Proteomes" id="UP000182932"/>
    </source>
</evidence>
<keyword evidence="8 13" id="KW-1133">Transmembrane helix</keyword>
<protein>
    <recommendedName>
        <fullName evidence="13">Nickel/cobalt efflux system</fullName>
    </recommendedName>
</protein>
<dbReference type="EMBL" id="FNYY01000002">
    <property type="protein sequence ID" value="SEI80522.1"/>
    <property type="molecule type" value="Genomic_DNA"/>
</dbReference>
<sequence length="292" mass="30810">MQRTLLIFPLLLVAGATWAVMQGHDDALVRWAAEGQREFQNALAGALRALRAEEPGAVLALVGVCFAYGFFHAVGPGHGKLLIGGYGLSHRVPLGRLTVISLLSSLGQALSAIVLVLSGLFLLDWTRSQLTDTAEKVMLPLSTLAIGLIGGWLALRGARKLWRLRRDQAHAHHGCTHRHGPTPEELRRAGGLRDALVLIAGIAARPCSGAILLLVLSWHMDILTTGILGALAMSLGTAALSILVATISVVARDSTLLSLADTRRAALVLPMIELLAGGAILAISLRVMGLLA</sequence>
<keyword evidence="11 13" id="KW-0472">Membrane</keyword>
<accession>A0A975ZLX4</accession>
<evidence type="ECO:0000256" key="2">
    <source>
        <dbReference type="ARBA" id="ARBA00004651"/>
    </source>
</evidence>
<keyword evidence="9" id="KW-0406">Ion transport</keyword>
<gene>
    <name evidence="14" type="ORF">SAMN04487940_10289</name>
</gene>
<evidence type="ECO:0000256" key="7">
    <source>
        <dbReference type="ARBA" id="ARBA00022692"/>
    </source>
</evidence>
<dbReference type="GO" id="GO:0006824">
    <property type="term" value="P:cobalt ion transport"/>
    <property type="evidence" value="ECO:0007669"/>
    <property type="project" value="UniProtKB-KW"/>
</dbReference>
<comment type="subcellular location">
    <subcellularLocation>
        <location evidence="2 13">Cell membrane</location>
        <topology evidence="2 13">Multi-pass membrane protein</topology>
    </subcellularLocation>
</comment>
<keyword evidence="6" id="KW-0533">Nickel</keyword>
<name>A0A975ZLX4_9RHOB</name>
<evidence type="ECO:0000256" key="1">
    <source>
        <dbReference type="ARBA" id="ARBA00002510"/>
    </source>
</evidence>
<feature type="transmembrane region" description="Helical" evidence="13">
    <location>
        <begin position="266"/>
        <end position="288"/>
    </location>
</feature>
<evidence type="ECO:0000256" key="3">
    <source>
        <dbReference type="ARBA" id="ARBA00022426"/>
    </source>
</evidence>
<dbReference type="GO" id="GO:0005886">
    <property type="term" value="C:plasma membrane"/>
    <property type="evidence" value="ECO:0007669"/>
    <property type="project" value="UniProtKB-SubCell"/>
</dbReference>
<dbReference type="GO" id="GO:0032025">
    <property type="term" value="P:response to cobalt ion"/>
    <property type="evidence" value="ECO:0007669"/>
    <property type="project" value="TreeGrafter"/>
</dbReference>